<dbReference type="GO" id="GO:0008270">
    <property type="term" value="F:zinc ion binding"/>
    <property type="evidence" value="ECO:0007669"/>
    <property type="project" value="UniProtKB-KW"/>
</dbReference>
<evidence type="ECO:0000259" key="5">
    <source>
        <dbReference type="PROSITE" id="PS50089"/>
    </source>
</evidence>
<keyword evidence="3" id="KW-0175">Coiled coil</keyword>
<dbReference type="InterPro" id="IPR037381">
    <property type="entry name" value="RFWD3"/>
</dbReference>
<sequence length="532" mass="59192">MQRPQRFVFVNAGITMEVSFEPEEEEERQTRQYIDVADSSRVSQNESENQRRSSESVCSSSSSGSQEDKESLCSICMEVWTNGGEHQVSCLPCGHLYGFSCINKWLQHRPSSKKCPQCNRACSLKDVVKIYGSKVAAVDDQAQKRIALLEEKTASLRNKEAQWREMEAELRLEVNNLKKKIYQERHGHEPSYSFKHQGEVLVSGGRIFDIDGGRQILLLARRLSGSGGTFVLTLMNLHSGEIEDDILLPSTTRAIKDLRLSPHNNGLAVLGSLGKKLSVISLDSHNTVLSYNHLPAAPWSCSWDLYNCHHVYAGLQNGMVLVFDMRQNRGPLASLAGVTSNPVHSIHHLSANSTPTSDVRALLSASSTGLWQWNISGSEGWSTLVSVTRNLGICIASSYCPRSNHVVASYKRRLESSKDSNGVEGFHVCLKRRGDGSYSQKQSSTQPIVDSIGLPRTEIIDFGKERSQLFASYEESTRELILQDPWSFAVSQRFALSSHLPLQDVKYANLNGSGLLGLLTDDRLQFLRSESL</sequence>
<dbReference type="GO" id="GO:0004842">
    <property type="term" value="F:ubiquitin-protein transferase activity"/>
    <property type="evidence" value="ECO:0007669"/>
    <property type="project" value="InterPro"/>
</dbReference>
<reference evidence="6 7" key="1">
    <citation type="submission" date="2020-12" db="EMBL/GenBank/DDBJ databases">
        <title>Concerted genomic and epigenomic changes stabilize Arabidopsis allopolyploids.</title>
        <authorList>
            <person name="Chen Z."/>
        </authorList>
    </citation>
    <scope>NUCLEOTIDE SEQUENCE [LARGE SCALE GENOMIC DNA]</scope>
    <source>
        <strain evidence="6">As9502</strain>
        <tissue evidence="6">Leaf</tissue>
    </source>
</reference>
<dbReference type="GO" id="GO:0005634">
    <property type="term" value="C:nucleus"/>
    <property type="evidence" value="ECO:0007669"/>
    <property type="project" value="InterPro"/>
</dbReference>
<dbReference type="Pfam" id="PF23419">
    <property type="entry name" value="WD40_RFWD3"/>
    <property type="match status" value="1"/>
</dbReference>
<comment type="caution">
    <text evidence="6">The sequence shown here is derived from an EMBL/GenBank/DDBJ whole genome shotgun (WGS) entry which is preliminary data.</text>
</comment>
<dbReference type="GO" id="GO:0036297">
    <property type="term" value="P:interstrand cross-link repair"/>
    <property type="evidence" value="ECO:0007669"/>
    <property type="project" value="InterPro"/>
</dbReference>
<evidence type="ECO:0000313" key="7">
    <source>
        <dbReference type="Proteomes" id="UP000694251"/>
    </source>
</evidence>
<dbReference type="PANTHER" id="PTHR16047">
    <property type="entry name" value="RFWD3 PROTEIN"/>
    <property type="match status" value="1"/>
</dbReference>
<evidence type="ECO:0000313" key="6">
    <source>
        <dbReference type="EMBL" id="KAG7554007.1"/>
    </source>
</evidence>
<dbReference type="CDD" id="cd16450">
    <property type="entry name" value="mRING-C3HGC3_RFWD3"/>
    <property type="match status" value="1"/>
</dbReference>
<dbReference type="InterPro" id="IPR056527">
    <property type="entry name" value="WD40_RFWD3"/>
</dbReference>
<dbReference type="EMBL" id="JAEFBJ010000011">
    <property type="protein sequence ID" value="KAG7554007.1"/>
    <property type="molecule type" value="Genomic_DNA"/>
</dbReference>
<keyword evidence="2" id="KW-0479">Metal-binding</keyword>
<proteinExistence type="predicted"/>
<dbReference type="Proteomes" id="UP000694251">
    <property type="component" value="Chromosome 11"/>
</dbReference>
<keyword evidence="7" id="KW-1185">Reference proteome</keyword>
<gene>
    <name evidence="6" type="ORF">ISN44_As11g002950</name>
</gene>
<evidence type="ECO:0000256" key="4">
    <source>
        <dbReference type="SAM" id="MobiDB-lite"/>
    </source>
</evidence>
<dbReference type="PANTHER" id="PTHR16047:SF13">
    <property type="entry name" value="E3 UBIQUITIN-PROTEIN LIGASE RFWD3"/>
    <property type="match status" value="1"/>
</dbReference>
<dbReference type="PROSITE" id="PS50089">
    <property type="entry name" value="ZF_RING_2"/>
    <property type="match status" value="1"/>
</dbReference>
<keyword evidence="2" id="KW-0862">Zinc</keyword>
<dbReference type="Pfam" id="PF13639">
    <property type="entry name" value="zf-RING_2"/>
    <property type="match status" value="1"/>
</dbReference>
<dbReference type="GO" id="GO:0016567">
    <property type="term" value="P:protein ubiquitination"/>
    <property type="evidence" value="ECO:0007669"/>
    <property type="project" value="InterPro"/>
</dbReference>
<keyword evidence="2" id="KW-0863">Zinc-finger</keyword>
<evidence type="ECO:0000256" key="2">
    <source>
        <dbReference type="PROSITE-ProRule" id="PRU00175"/>
    </source>
</evidence>
<feature type="compositionally biased region" description="Low complexity" evidence="4">
    <location>
        <begin position="55"/>
        <end position="65"/>
    </location>
</feature>
<organism evidence="6 7">
    <name type="scientific">Arabidopsis suecica</name>
    <name type="common">Swedish thale-cress</name>
    <name type="synonym">Cardaminopsis suecica</name>
    <dbReference type="NCBI Taxonomy" id="45249"/>
    <lineage>
        <taxon>Eukaryota</taxon>
        <taxon>Viridiplantae</taxon>
        <taxon>Streptophyta</taxon>
        <taxon>Embryophyta</taxon>
        <taxon>Tracheophyta</taxon>
        <taxon>Spermatophyta</taxon>
        <taxon>Magnoliopsida</taxon>
        <taxon>eudicotyledons</taxon>
        <taxon>Gunneridae</taxon>
        <taxon>Pentapetalae</taxon>
        <taxon>rosids</taxon>
        <taxon>malvids</taxon>
        <taxon>Brassicales</taxon>
        <taxon>Brassicaceae</taxon>
        <taxon>Camelineae</taxon>
        <taxon>Arabidopsis</taxon>
    </lineage>
</organism>
<evidence type="ECO:0000256" key="1">
    <source>
        <dbReference type="ARBA" id="ARBA00022574"/>
    </source>
</evidence>
<keyword evidence="1" id="KW-0853">WD repeat</keyword>
<dbReference type="OrthoDB" id="5600418at2759"/>
<accession>A0A8T1Z6N2</accession>
<feature type="domain" description="RING-type" evidence="5">
    <location>
        <begin position="73"/>
        <end position="119"/>
    </location>
</feature>
<feature type="region of interest" description="Disordered" evidence="4">
    <location>
        <begin position="19"/>
        <end position="67"/>
    </location>
</feature>
<dbReference type="AlphaFoldDB" id="A0A8T1Z6N2"/>
<dbReference type="SMART" id="SM00184">
    <property type="entry name" value="RING"/>
    <property type="match status" value="1"/>
</dbReference>
<dbReference type="InterPro" id="IPR001841">
    <property type="entry name" value="Znf_RING"/>
</dbReference>
<name>A0A8T1Z6N2_ARASU</name>
<feature type="coiled-coil region" evidence="3">
    <location>
        <begin position="139"/>
        <end position="180"/>
    </location>
</feature>
<protein>
    <submittedName>
        <fullName evidence="6">Zinc finger RING-type</fullName>
    </submittedName>
</protein>
<evidence type="ECO:0000256" key="3">
    <source>
        <dbReference type="SAM" id="Coils"/>
    </source>
</evidence>